<dbReference type="InterPro" id="IPR033315">
    <property type="entry name" value="Fan1-like"/>
</dbReference>
<gene>
    <name evidence="12" type="ORF">KGQ19_01350</name>
</gene>
<dbReference type="Proteomes" id="UP000730482">
    <property type="component" value="Unassembled WGS sequence"/>
</dbReference>
<comment type="similarity">
    <text evidence="4">Belongs to the FAN1 family.</text>
</comment>
<name>A0ABS5KGS4_9ACTN</name>
<keyword evidence="9" id="KW-0460">Magnesium</keyword>
<proteinExistence type="inferred from homology"/>
<dbReference type="InterPro" id="IPR014883">
    <property type="entry name" value="VRR_NUC"/>
</dbReference>
<evidence type="ECO:0000256" key="5">
    <source>
        <dbReference type="ARBA" id="ARBA00012029"/>
    </source>
</evidence>
<evidence type="ECO:0000256" key="3">
    <source>
        <dbReference type="ARBA" id="ARBA00001946"/>
    </source>
</evidence>
<dbReference type="EC" id="3.1.4.1" evidence="5"/>
<evidence type="ECO:0000256" key="6">
    <source>
        <dbReference type="ARBA" id="ARBA00022722"/>
    </source>
</evidence>
<organism evidence="12 13">
    <name type="scientific">Catenulispora pinistramenti</name>
    <dbReference type="NCBI Taxonomy" id="2705254"/>
    <lineage>
        <taxon>Bacteria</taxon>
        <taxon>Bacillati</taxon>
        <taxon>Actinomycetota</taxon>
        <taxon>Actinomycetes</taxon>
        <taxon>Catenulisporales</taxon>
        <taxon>Catenulisporaceae</taxon>
        <taxon>Catenulispora</taxon>
    </lineage>
</organism>
<comment type="cofactor">
    <cofactor evidence="2">
        <name>Mn(2+)</name>
        <dbReference type="ChEBI" id="CHEBI:29035"/>
    </cofactor>
</comment>
<evidence type="ECO:0000256" key="7">
    <source>
        <dbReference type="ARBA" id="ARBA00022723"/>
    </source>
</evidence>
<reference evidence="12 13" key="1">
    <citation type="submission" date="2020-02" db="EMBL/GenBank/DDBJ databases">
        <title>Acidophilic actinobacteria isolated from forest soil.</title>
        <authorList>
            <person name="Golinska P."/>
        </authorList>
    </citation>
    <scope>NUCLEOTIDE SEQUENCE [LARGE SCALE GENOMIC DNA]</scope>
    <source>
        <strain evidence="12 13">NL8</strain>
    </source>
</reference>
<dbReference type="InterPro" id="IPR011856">
    <property type="entry name" value="tRNA_endonuc-like_dom_sf"/>
</dbReference>
<dbReference type="Pfam" id="PF08774">
    <property type="entry name" value="VRR_NUC"/>
    <property type="match status" value="1"/>
</dbReference>
<evidence type="ECO:0000259" key="11">
    <source>
        <dbReference type="SMART" id="SM00990"/>
    </source>
</evidence>
<keyword evidence="7" id="KW-0479">Metal-binding</keyword>
<evidence type="ECO:0000256" key="2">
    <source>
        <dbReference type="ARBA" id="ARBA00001936"/>
    </source>
</evidence>
<evidence type="ECO:0000256" key="8">
    <source>
        <dbReference type="ARBA" id="ARBA00022801"/>
    </source>
</evidence>
<comment type="caution">
    <text evidence="12">The sequence shown here is derived from an EMBL/GenBank/DDBJ whole genome shotgun (WGS) entry which is preliminary data.</text>
</comment>
<dbReference type="Gene3D" id="3.40.1350.10">
    <property type="match status" value="1"/>
</dbReference>
<evidence type="ECO:0000256" key="10">
    <source>
        <dbReference type="ARBA" id="ARBA00023211"/>
    </source>
</evidence>
<keyword evidence="6" id="KW-0540">Nuclease</keyword>
<evidence type="ECO:0000256" key="1">
    <source>
        <dbReference type="ARBA" id="ARBA00000983"/>
    </source>
</evidence>
<keyword evidence="10" id="KW-0464">Manganese</keyword>
<dbReference type="PANTHER" id="PTHR15749:SF4">
    <property type="entry name" value="FANCONI-ASSOCIATED NUCLEASE 1"/>
    <property type="match status" value="1"/>
</dbReference>
<sequence>MDDAGKSLVLWLEHQQHKDQMKQIEREVLAEIKQLHATHPKYVYDEPSDADVLKANGVRVTDAKAAYLTPTRDRVLVLPLGVTDQTQAQSVEEFVATRLRADGREVMFCESLPFQALYGCLMYLWVQDPADPLIRPAGVSREGQGGTDGQLIWTLLPADYGRQAHADRRQAELEAHLDFIGSTTDDLLWAFDYWLEYSRPLRQYLWAYSAEDEQRARTIIGVLGVERVKTILRWLAESYWDRYVGWPDLLTWHETPDGPRGVLFVEVKSSSDRLSDDQKTWIEGNRETLGFDFEIVKVNRTLRMQVTE</sequence>
<evidence type="ECO:0000313" key="13">
    <source>
        <dbReference type="Proteomes" id="UP000730482"/>
    </source>
</evidence>
<evidence type="ECO:0000256" key="9">
    <source>
        <dbReference type="ARBA" id="ARBA00022842"/>
    </source>
</evidence>
<keyword evidence="8" id="KW-0378">Hydrolase</keyword>
<evidence type="ECO:0000256" key="4">
    <source>
        <dbReference type="ARBA" id="ARBA00005533"/>
    </source>
</evidence>
<dbReference type="SMART" id="SM00990">
    <property type="entry name" value="VRR_NUC"/>
    <property type="match status" value="1"/>
</dbReference>
<dbReference type="PANTHER" id="PTHR15749">
    <property type="entry name" value="FANCONI-ASSOCIATED NUCLEASE 1"/>
    <property type="match status" value="1"/>
</dbReference>
<comment type="cofactor">
    <cofactor evidence="3">
        <name>Mg(2+)</name>
        <dbReference type="ChEBI" id="CHEBI:18420"/>
    </cofactor>
</comment>
<comment type="catalytic activity">
    <reaction evidence="1">
        <text>Hydrolytically removes 5'-nucleotides successively from the 3'-hydroxy termini of 3'-hydroxy-terminated oligonucleotides.</text>
        <dbReference type="EC" id="3.1.4.1"/>
    </reaction>
</comment>
<dbReference type="EMBL" id="JAAFYZ010000003">
    <property type="protein sequence ID" value="MBS2545506.1"/>
    <property type="molecule type" value="Genomic_DNA"/>
</dbReference>
<accession>A0ABS5KGS4</accession>
<evidence type="ECO:0000313" key="12">
    <source>
        <dbReference type="EMBL" id="MBS2545506.1"/>
    </source>
</evidence>
<dbReference type="RefSeq" id="WP_212007170.1">
    <property type="nucleotide sequence ID" value="NZ_JAAFYZ010000003.1"/>
</dbReference>
<keyword evidence="13" id="KW-1185">Reference proteome</keyword>
<protein>
    <recommendedName>
        <fullName evidence="5">phosphodiesterase I</fullName>
        <ecNumber evidence="5">3.1.4.1</ecNumber>
    </recommendedName>
</protein>
<feature type="domain" description="VRR-NUC" evidence="11">
    <location>
        <begin position="182"/>
        <end position="300"/>
    </location>
</feature>